<keyword evidence="1" id="KW-0175">Coiled coil</keyword>
<evidence type="ECO:0000256" key="1">
    <source>
        <dbReference type="SAM" id="Coils"/>
    </source>
</evidence>
<feature type="region of interest" description="Disordered" evidence="2">
    <location>
        <begin position="190"/>
        <end position="250"/>
    </location>
</feature>
<dbReference type="InParanoid" id="A0A078ARA2"/>
<sequence>MNHDEELSNIRGHLNKVISKSELNSINQIMRNDFENKLDRYKMQIQLKIDKEMMSKVSIEQHSYDINTRATRQAFEDLKLKVVDYRRDLLTQQQQDPNQTEFSDKNLGIKKIRQLFDQIDQKYDEQSGKDLEKKIKALNEQIQKLVEDNAILVQEIDNVKTNLRVNSNLKDSSVDTSEMMETVSDLEIDMDHQNNDNYSNVQSSRTPQSKSQNLAEDSKYSNGNNFNPPNQGSSTPQNISSSVVVPSQKQSNGDIENLIQVSNPFSGLLIPSQYQNSNDSKNFEFVPKITLTKYEHNNMTNYSRKSDLKLNQSFQIASNNELDEQIQHQMRTHQKDESDDKITEYVQKSQHQQDLEAISSKLKRKSQYFQTQSTWYNRILRHHQSIQKIVQSKNNLNTEDSTRSNIKMLLNKHGFGDKFLSKLRKIEHVEKRQKIFNQYSQFQLNEVSMNIVEMTHQLEKISDFNLHSNNLIIDVDSSNMSHQSKESGLDKKIQDLHYDFDQLKFIYKLVQVVLINFHYLDQEYQRYIQKAINVNTEPIFEQILNQMEETKMIENELKKTQSQVQELNAIKTAFSVNNYEHDQSDINDTHSIGTFGNFSQMLNKNSSTNLIQSRVLRKSLNRTSQLIISSGSSRPKSNQVSQRNFGKMSITPQNGRREGTINEANGKMRRPVYQHINLNVDGPQYLNNTMIDHKLLMKYINSDSTPINKSEVIVSQDVQGTKLGHLELKRFENLQEVLKDDRTVKPLDEISFVQFNNLSLQKVISPDSVSRIIKQKRPKTSINLVDNQKNNEN</sequence>
<gene>
    <name evidence="3" type="primary">Contig6860.g7346</name>
    <name evidence="3" type="ORF">STYLEM_13570</name>
</gene>
<dbReference type="AlphaFoldDB" id="A0A078ARA2"/>
<protein>
    <submittedName>
        <fullName evidence="3">Uncharacterized protein</fullName>
    </submittedName>
</protein>
<evidence type="ECO:0000256" key="2">
    <source>
        <dbReference type="SAM" id="MobiDB-lite"/>
    </source>
</evidence>
<reference evidence="3 4" key="1">
    <citation type="submission" date="2014-06" db="EMBL/GenBank/DDBJ databases">
        <authorList>
            <person name="Swart Estienne"/>
        </authorList>
    </citation>
    <scope>NUCLEOTIDE SEQUENCE [LARGE SCALE GENOMIC DNA]</scope>
    <source>
        <strain evidence="3 4">130c</strain>
    </source>
</reference>
<dbReference type="Proteomes" id="UP000039865">
    <property type="component" value="Unassembled WGS sequence"/>
</dbReference>
<keyword evidence="4" id="KW-1185">Reference proteome</keyword>
<organism evidence="3 4">
    <name type="scientific">Stylonychia lemnae</name>
    <name type="common">Ciliate</name>
    <dbReference type="NCBI Taxonomy" id="5949"/>
    <lineage>
        <taxon>Eukaryota</taxon>
        <taxon>Sar</taxon>
        <taxon>Alveolata</taxon>
        <taxon>Ciliophora</taxon>
        <taxon>Intramacronucleata</taxon>
        <taxon>Spirotrichea</taxon>
        <taxon>Stichotrichia</taxon>
        <taxon>Sporadotrichida</taxon>
        <taxon>Oxytrichidae</taxon>
        <taxon>Stylonychinae</taxon>
        <taxon>Stylonychia</taxon>
    </lineage>
</organism>
<feature type="compositionally biased region" description="Polar residues" evidence="2">
    <location>
        <begin position="195"/>
        <end position="239"/>
    </location>
</feature>
<name>A0A078ARA2_STYLE</name>
<feature type="coiled-coil region" evidence="1">
    <location>
        <begin position="128"/>
        <end position="162"/>
    </location>
</feature>
<dbReference type="EMBL" id="CCKQ01012868">
    <property type="protein sequence ID" value="CDW84506.1"/>
    <property type="molecule type" value="Genomic_DNA"/>
</dbReference>
<accession>A0A078ARA2</accession>
<proteinExistence type="predicted"/>
<evidence type="ECO:0000313" key="4">
    <source>
        <dbReference type="Proteomes" id="UP000039865"/>
    </source>
</evidence>
<evidence type="ECO:0000313" key="3">
    <source>
        <dbReference type="EMBL" id="CDW84506.1"/>
    </source>
</evidence>